<dbReference type="RefSeq" id="WP_121253457.1">
    <property type="nucleotide sequence ID" value="NZ_RBIL01000002.1"/>
</dbReference>
<evidence type="ECO:0000313" key="5">
    <source>
        <dbReference type="Proteomes" id="UP000278962"/>
    </source>
</evidence>
<sequence>MLDATNVPSGFAPLTDAGAFVEHVGPLYERDGVIGARVEARHLNVAGTAMGGFLATLVDVAFGRAIRAEAEGESAVATVSLTTDYLRPGPEGAWLEVHVEVERLTGRLAFGDCSVHADGDEIVRARAVFAVRSSS</sequence>
<organism evidence="4 5">
    <name type="scientific">Solirubrobacter pauli</name>
    <dbReference type="NCBI Taxonomy" id="166793"/>
    <lineage>
        <taxon>Bacteria</taxon>
        <taxon>Bacillati</taxon>
        <taxon>Actinomycetota</taxon>
        <taxon>Thermoleophilia</taxon>
        <taxon>Solirubrobacterales</taxon>
        <taxon>Solirubrobacteraceae</taxon>
        <taxon>Solirubrobacter</taxon>
    </lineage>
</organism>
<dbReference type="InterPro" id="IPR003736">
    <property type="entry name" value="PAAI_dom"/>
</dbReference>
<keyword evidence="5" id="KW-1185">Reference proteome</keyword>
<dbReference type="InterPro" id="IPR039298">
    <property type="entry name" value="ACOT13"/>
</dbReference>
<feature type="domain" description="Thioesterase" evidence="3">
    <location>
        <begin position="47"/>
        <end position="121"/>
    </location>
</feature>
<gene>
    <name evidence="4" type="ORF">C8N24_4054</name>
</gene>
<dbReference type="SUPFAM" id="SSF54637">
    <property type="entry name" value="Thioesterase/thiol ester dehydrase-isomerase"/>
    <property type="match status" value="1"/>
</dbReference>
<keyword evidence="2" id="KW-0378">Hydrolase</keyword>
<dbReference type="CDD" id="cd03443">
    <property type="entry name" value="PaaI_thioesterase"/>
    <property type="match status" value="1"/>
</dbReference>
<dbReference type="PANTHER" id="PTHR21660">
    <property type="entry name" value="THIOESTERASE SUPERFAMILY MEMBER-RELATED"/>
    <property type="match status" value="1"/>
</dbReference>
<comment type="caution">
    <text evidence="4">The sequence shown here is derived from an EMBL/GenBank/DDBJ whole genome shotgun (WGS) entry which is preliminary data.</text>
</comment>
<evidence type="ECO:0000313" key="4">
    <source>
        <dbReference type="EMBL" id="RKQ86045.1"/>
    </source>
</evidence>
<comment type="similarity">
    <text evidence="1">Belongs to the thioesterase PaaI family.</text>
</comment>
<dbReference type="AlphaFoldDB" id="A0A660KY87"/>
<evidence type="ECO:0000256" key="2">
    <source>
        <dbReference type="ARBA" id="ARBA00022801"/>
    </source>
</evidence>
<proteinExistence type="inferred from homology"/>
<accession>A0A660KY87</accession>
<dbReference type="InterPro" id="IPR029069">
    <property type="entry name" value="HotDog_dom_sf"/>
</dbReference>
<dbReference type="InterPro" id="IPR006683">
    <property type="entry name" value="Thioestr_dom"/>
</dbReference>
<reference evidence="4 5" key="1">
    <citation type="submission" date="2018-10" db="EMBL/GenBank/DDBJ databases">
        <title>Genomic Encyclopedia of Archaeal and Bacterial Type Strains, Phase II (KMG-II): from individual species to whole genera.</title>
        <authorList>
            <person name="Goeker M."/>
        </authorList>
    </citation>
    <scope>NUCLEOTIDE SEQUENCE [LARGE SCALE GENOMIC DNA]</scope>
    <source>
        <strain evidence="4 5">DSM 14954</strain>
    </source>
</reference>
<dbReference type="PANTHER" id="PTHR21660:SF1">
    <property type="entry name" value="ACYL-COENZYME A THIOESTERASE 13"/>
    <property type="match status" value="1"/>
</dbReference>
<evidence type="ECO:0000256" key="1">
    <source>
        <dbReference type="ARBA" id="ARBA00008324"/>
    </source>
</evidence>
<dbReference type="Gene3D" id="3.10.129.10">
    <property type="entry name" value="Hotdog Thioesterase"/>
    <property type="match status" value="1"/>
</dbReference>
<dbReference type="Proteomes" id="UP000278962">
    <property type="component" value="Unassembled WGS sequence"/>
</dbReference>
<dbReference type="GO" id="GO:0047617">
    <property type="term" value="F:fatty acyl-CoA hydrolase activity"/>
    <property type="evidence" value="ECO:0007669"/>
    <property type="project" value="InterPro"/>
</dbReference>
<protein>
    <submittedName>
        <fullName evidence="4">Uncharacterized protein (TIGR00369 family)</fullName>
    </submittedName>
</protein>
<dbReference type="Pfam" id="PF03061">
    <property type="entry name" value="4HBT"/>
    <property type="match status" value="1"/>
</dbReference>
<name>A0A660KY87_9ACTN</name>
<dbReference type="NCBIfam" id="TIGR00369">
    <property type="entry name" value="unchar_dom_1"/>
    <property type="match status" value="1"/>
</dbReference>
<dbReference type="OrthoDB" id="9813282at2"/>
<dbReference type="EMBL" id="RBIL01000002">
    <property type="protein sequence ID" value="RKQ86045.1"/>
    <property type="molecule type" value="Genomic_DNA"/>
</dbReference>
<evidence type="ECO:0000259" key="3">
    <source>
        <dbReference type="Pfam" id="PF03061"/>
    </source>
</evidence>